<feature type="compositionally biased region" description="Basic and acidic residues" evidence="1">
    <location>
        <begin position="39"/>
        <end position="75"/>
    </location>
</feature>
<sequence>MQGSNRANNLTFTNSDGRIYFYSGGQGPNLDGLSGNNKGGEKNAEVERKAEKAHGGEEKDGEKEIGIAATDREETTLSAKEGASDPDKSQNTWSKDWWTLLEDGVWSPATQESCGLLGE</sequence>
<proteinExistence type="predicted"/>
<reference evidence="2" key="1">
    <citation type="journal article" date="2022" name="bioRxiv">
        <title>Sequencing and chromosome-scale assembly of the giantPleurodeles waltlgenome.</title>
        <authorList>
            <person name="Brown T."/>
            <person name="Elewa A."/>
            <person name="Iarovenko S."/>
            <person name="Subramanian E."/>
            <person name="Araus A.J."/>
            <person name="Petzold A."/>
            <person name="Susuki M."/>
            <person name="Suzuki K.-i.T."/>
            <person name="Hayashi T."/>
            <person name="Toyoda A."/>
            <person name="Oliveira C."/>
            <person name="Osipova E."/>
            <person name="Leigh N.D."/>
            <person name="Simon A."/>
            <person name="Yun M.H."/>
        </authorList>
    </citation>
    <scope>NUCLEOTIDE SEQUENCE</scope>
    <source>
        <strain evidence="2">20211129_DDA</strain>
        <tissue evidence="2">Liver</tissue>
    </source>
</reference>
<evidence type="ECO:0000313" key="3">
    <source>
        <dbReference type="Proteomes" id="UP001066276"/>
    </source>
</evidence>
<accession>A0AAV7T9F3</accession>
<dbReference type="AlphaFoldDB" id="A0AAV7T9F3"/>
<gene>
    <name evidence="2" type="ORF">NDU88_005005</name>
</gene>
<evidence type="ECO:0000313" key="2">
    <source>
        <dbReference type="EMBL" id="KAJ1173164.1"/>
    </source>
</evidence>
<evidence type="ECO:0000256" key="1">
    <source>
        <dbReference type="SAM" id="MobiDB-lite"/>
    </source>
</evidence>
<comment type="caution">
    <text evidence="2">The sequence shown here is derived from an EMBL/GenBank/DDBJ whole genome shotgun (WGS) entry which is preliminary data.</text>
</comment>
<keyword evidence="3" id="KW-1185">Reference proteome</keyword>
<name>A0AAV7T9F3_PLEWA</name>
<dbReference type="EMBL" id="JANPWB010000007">
    <property type="protein sequence ID" value="KAJ1173164.1"/>
    <property type="molecule type" value="Genomic_DNA"/>
</dbReference>
<protein>
    <submittedName>
        <fullName evidence="2">Uncharacterized protein</fullName>
    </submittedName>
</protein>
<dbReference type="Proteomes" id="UP001066276">
    <property type="component" value="Chromosome 4_1"/>
</dbReference>
<feature type="compositionally biased region" description="Polar residues" evidence="1">
    <location>
        <begin position="1"/>
        <end position="16"/>
    </location>
</feature>
<organism evidence="2 3">
    <name type="scientific">Pleurodeles waltl</name>
    <name type="common">Iberian ribbed newt</name>
    <dbReference type="NCBI Taxonomy" id="8319"/>
    <lineage>
        <taxon>Eukaryota</taxon>
        <taxon>Metazoa</taxon>
        <taxon>Chordata</taxon>
        <taxon>Craniata</taxon>
        <taxon>Vertebrata</taxon>
        <taxon>Euteleostomi</taxon>
        <taxon>Amphibia</taxon>
        <taxon>Batrachia</taxon>
        <taxon>Caudata</taxon>
        <taxon>Salamandroidea</taxon>
        <taxon>Salamandridae</taxon>
        <taxon>Pleurodelinae</taxon>
        <taxon>Pleurodeles</taxon>
    </lineage>
</organism>
<feature type="region of interest" description="Disordered" evidence="1">
    <location>
        <begin position="1"/>
        <end position="92"/>
    </location>
</feature>